<dbReference type="GO" id="GO:0003677">
    <property type="term" value="F:DNA binding"/>
    <property type="evidence" value="ECO:0007669"/>
    <property type="project" value="UniProtKB-KW"/>
</dbReference>
<reference evidence="5 6" key="1">
    <citation type="journal article" date="2015" name="Stand. Genomic Sci.">
        <title>Genomic Encyclopedia of Bacterial and Archaeal Type Strains, Phase III: the genomes of soil and plant-associated and newly described type strains.</title>
        <authorList>
            <person name="Whitman W.B."/>
            <person name="Woyke T."/>
            <person name="Klenk H.P."/>
            <person name="Zhou Y."/>
            <person name="Lilburn T.G."/>
            <person name="Beck B.J."/>
            <person name="De Vos P."/>
            <person name="Vandamme P."/>
            <person name="Eisen J.A."/>
            <person name="Garrity G."/>
            <person name="Hugenholtz P."/>
            <person name="Kyrpides N.C."/>
        </authorList>
    </citation>
    <scope>NUCLEOTIDE SEQUENCE [LARGE SCALE GENOMIC DNA]</scope>
    <source>
        <strain evidence="5 6">CGMCC 1.6858</strain>
    </source>
</reference>
<proteinExistence type="predicted"/>
<evidence type="ECO:0000256" key="2">
    <source>
        <dbReference type="ARBA" id="ARBA00023125"/>
    </source>
</evidence>
<evidence type="ECO:0000256" key="3">
    <source>
        <dbReference type="ARBA" id="ARBA00023163"/>
    </source>
</evidence>
<keyword evidence="1" id="KW-0805">Transcription regulation</keyword>
<evidence type="ECO:0000256" key="1">
    <source>
        <dbReference type="ARBA" id="ARBA00023015"/>
    </source>
</evidence>
<dbReference type="Pfam" id="PF07729">
    <property type="entry name" value="FCD"/>
    <property type="match status" value="1"/>
</dbReference>
<dbReference type="InterPro" id="IPR036390">
    <property type="entry name" value="WH_DNA-bd_sf"/>
</dbReference>
<evidence type="ECO:0000313" key="6">
    <source>
        <dbReference type="Proteomes" id="UP000316905"/>
    </source>
</evidence>
<dbReference type="PANTHER" id="PTHR43537:SF5">
    <property type="entry name" value="UXU OPERON TRANSCRIPTIONAL REGULATOR"/>
    <property type="match status" value="1"/>
</dbReference>
<dbReference type="Gene3D" id="1.10.10.10">
    <property type="entry name" value="Winged helix-like DNA-binding domain superfamily/Winged helix DNA-binding domain"/>
    <property type="match status" value="1"/>
</dbReference>
<keyword evidence="5" id="KW-0670">Pyruvate</keyword>
<dbReference type="AlphaFoldDB" id="A0A562QCA8"/>
<dbReference type="PROSITE" id="PS50949">
    <property type="entry name" value="HTH_GNTR"/>
    <property type="match status" value="1"/>
</dbReference>
<dbReference type="OrthoDB" id="1040417at2"/>
<keyword evidence="2" id="KW-0238">DNA-binding</keyword>
<dbReference type="Gene3D" id="1.20.120.530">
    <property type="entry name" value="GntR ligand-binding domain-like"/>
    <property type="match status" value="1"/>
</dbReference>
<feature type="domain" description="HTH gntR-type" evidence="4">
    <location>
        <begin position="15"/>
        <end position="83"/>
    </location>
</feature>
<dbReference type="SUPFAM" id="SSF48008">
    <property type="entry name" value="GntR ligand-binding domain-like"/>
    <property type="match status" value="1"/>
</dbReference>
<organism evidence="5 6">
    <name type="scientific">Pseudomonas duriflava</name>
    <dbReference type="NCBI Taxonomy" id="459528"/>
    <lineage>
        <taxon>Bacteria</taxon>
        <taxon>Pseudomonadati</taxon>
        <taxon>Pseudomonadota</taxon>
        <taxon>Gammaproteobacteria</taxon>
        <taxon>Pseudomonadales</taxon>
        <taxon>Pseudomonadaceae</taxon>
        <taxon>Pseudomonas</taxon>
    </lineage>
</organism>
<dbReference type="CDD" id="cd07377">
    <property type="entry name" value="WHTH_GntR"/>
    <property type="match status" value="1"/>
</dbReference>
<dbReference type="SMART" id="SM00895">
    <property type="entry name" value="FCD"/>
    <property type="match status" value="1"/>
</dbReference>
<dbReference type="EMBL" id="VLKY01000006">
    <property type="protein sequence ID" value="TWI54407.1"/>
    <property type="molecule type" value="Genomic_DNA"/>
</dbReference>
<evidence type="ECO:0000313" key="5">
    <source>
        <dbReference type="EMBL" id="TWI54407.1"/>
    </source>
</evidence>
<dbReference type="SUPFAM" id="SSF46785">
    <property type="entry name" value="Winged helix' DNA-binding domain"/>
    <property type="match status" value="1"/>
</dbReference>
<dbReference type="PRINTS" id="PR00035">
    <property type="entry name" value="HTHGNTR"/>
</dbReference>
<dbReference type="Proteomes" id="UP000316905">
    <property type="component" value="Unassembled WGS sequence"/>
</dbReference>
<name>A0A562QCA8_9PSED</name>
<dbReference type="Pfam" id="PF00392">
    <property type="entry name" value="GntR"/>
    <property type="match status" value="1"/>
</dbReference>
<evidence type="ECO:0000259" key="4">
    <source>
        <dbReference type="PROSITE" id="PS50949"/>
    </source>
</evidence>
<gene>
    <name evidence="5" type="ORF">IQ22_02274</name>
</gene>
<dbReference type="GO" id="GO:0003700">
    <property type="term" value="F:DNA-binding transcription factor activity"/>
    <property type="evidence" value="ECO:0007669"/>
    <property type="project" value="InterPro"/>
</dbReference>
<dbReference type="RefSeq" id="WP_145141719.1">
    <property type="nucleotide sequence ID" value="NZ_VLKY01000006.1"/>
</dbReference>
<keyword evidence="3" id="KW-0804">Transcription</keyword>
<dbReference type="InterPro" id="IPR000524">
    <property type="entry name" value="Tscrpt_reg_HTH_GntR"/>
</dbReference>
<dbReference type="PANTHER" id="PTHR43537">
    <property type="entry name" value="TRANSCRIPTIONAL REGULATOR, GNTR FAMILY"/>
    <property type="match status" value="1"/>
</dbReference>
<dbReference type="InterPro" id="IPR008920">
    <property type="entry name" value="TF_FadR/GntR_C"/>
</dbReference>
<dbReference type="InterPro" id="IPR011711">
    <property type="entry name" value="GntR_C"/>
</dbReference>
<keyword evidence="6" id="KW-1185">Reference proteome</keyword>
<protein>
    <submittedName>
        <fullName evidence="5">GntR family transcriptional repressor for pyruvate dehydrogenase complex</fullName>
    </submittedName>
</protein>
<sequence length="252" mass="28402">MQNTDLNGRPRKKSRSLAENVVEAVKARIRDGELKPGDKLPTESAIMQEQGVSRTVVREAISRLQAAGHVETRHGIGTFVLDRPAEGSLFIDPATITTLRDVLAMLELRISLEVEAAGLAAQRRTDEQLQEIRRLLDEMKARSSQPNEAVSFDLQFHLQIALSTGNQYFSDIMSYLSTVLIPRTRLNSAYLAHDDQQRYQLRLDSEHEDIYNAIARQDAEAARAAMRLHLTNSRERLRRADQEAASTLEKKA</sequence>
<dbReference type="InterPro" id="IPR036388">
    <property type="entry name" value="WH-like_DNA-bd_sf"/>
</dbReference>
<dbReference type="SMART" id="SM00345">
    <property type="entry name" value="HTH_GNTR"/>
    <property type="match status" value="1"/>
</dbReference>
<comment type="caution">
    <text evidence="5">The sequence shown here is derived from an EMBL/GenBank/DDBJ whole genome shotgun (WGS) entry which is preliminary data.</text>
</comment>
<accession>A0A562QCA8</accession>